<dbReference type="Gene3D" id="3.30.310.50">
    <property type="entry name" value="Alpha-D-phosphohexomutase, C-terminal domain"/>
    <property type="match status" value="1"/>
</dbReference>
<dbReference type="Pfam" id="PF02878">
    <property type="entry name" value="PGM_PMM_I"/>
    <property type="match status" value="1"/>
</dbReference>
<evidence type="ECO:0000259" key="8">
    <source>
        <dbReference type="Pfam" id="PF02878"/>
    </source>
</evidence>
<dbReference type="AlphaFoldDB" id="A0A381R9Y6"/>
<evidence type="ECO:0000256" key="4">
    <source>
        <dbReference type="ARBA" id="ARBA00022723"/>
    </source>
</evidence>
<dbReference type="NCBIfam" id="TIGR03990">
    <property type="entry name" value="Arch_GlmM"/>
    <property type="match status" value="1"/>
</dbReference>
<evidence type="ECO:0000256" key="5">
    <source>
        <dbReference type="ARBA" id="ARBA00022842"/>
    </source>
</evidence>
<dbReference type="Pfam" id="PF02880">
    <property type="entry name" value="PGM_PMM_III"/>
    <property type="match status" value="1"/>
</dbReference>
<dbReference type="InterPro" id="IPR005846">
    <property type="entry name" value="A-D-PHexomutase_a/b/a-III"/>
</dbReference>
<evidence type="ECO:0008006" key="12">
    <source>
        <dbReference type="Google" id="ProtNLM"/>
    </source>
</evidence>
<dbReference type="InterPro" id="IPR016066">
    <property type="entry name" value="A-D-PHexomutase_CS"/>
</dbReference>
<dbReference type="PANTHER" id="PTHR43771">
    <property type="entry name" value="PHOSPHOMANNOMUTASE"/>
    <property type="match status" value="1"/>
</dbReference>
<sequence>MLIESISGVRGTVPDSLNNEVVALYAGAFHQFCPKGDIVVGRDSRSSGIHFLTEIVETLMASGRTVNQCGIVPTPTLQYVVDDTEAVGGIIVTASHNPAEWNGLKFFGADGCYLNSSQVKKLMQLKSVDFPELSDGEGKHIQMNDAIDRHITRTCDVSWIDLDAIRQRKFKVAVDAVNGAAAVALPELLDRLGCEVVAINCEPTGEFTRGTEPLPENLSDLSQLVQQENCHVGFATDPDADRLAVIDEKGKPVGEEYTLVLALDGFLSTIDSSETVVTNLSTTMAVDKVAERYGAQVTRSAVGEINVVEMMKKTGASIGGEGNGGVILKEVHLGRDSLVAGASILHRLAQTDSNLSEVMNKLPKFEIVKYKVSIERIDGDTLFQKISDSFDSALIDERDGLKLTWNDRWIHVRRSNTEPIMRIYTEASSEKEAQELAEKVKLIIQS</sequence>
<dbReference type="GO" id="GO:0000287">
    <property type="term" value="F:magnesium ion binding"/>
    <property type="evidence" value="ECO:0007669"/>
    <property type="project" value="InterPro"/>
</dbReference>
<accession>A0A381R9Y6</accession>
<keyword evidence="5" id="KW-0460">Magnesium</keyword>
<dbReference type="GO" id="GO:0005975">
    <property type="term" value="P:carbohydrate metabolic process"/>
    <property type="evidence" value="ECO:0007669"/>
    <property type="project" value="InterPro"/>
</dbReference>
<dbReference type="Pfam" id="PF02879">
    <property type="entry name" value="PGM_PMM_II"/>
    <property type="match status" value="1"/>
</dbReference>
<evidence type="ECO:0000259" key="10">
    <source>
        <dbReference type="Pfam" id="PF02880"/>
    </source>
</evidence>
<feature type="domain" description="Alpha-D-phosphohexomutase C-terminal" evidence="7">
    <location>
        <begin position="403"/>
        <end position="440"/>
    </location>
</feature>
<dbReference type="InterPro" id="IPR005844">
    <property type="entry name" value="A-D-PHexomutase_a/b/a-I"/>
</dbReference>
<feature type="domain" description="Alpha-D-phosphohexomutase alpha/beta/alpha" evidence="8">
    <location>
        <begin position="7"/>
        <end position="124"/>
    </location>
</feature>
<comment type="cofactor">
    <cofactor evidence="1">
        <name>Mg(2+)</name>
        <dbReference type="ChEBI" id="CHEBI:18420"/>
    </cofactor>
</comment>
<feature type="domain" description="Alpha-D-phosphohexomutase alpha/beta/alpha" evidence="9">
    <location>
        <begin position="158"/>
        <end position="250"/>
    </location>
</feature>
<keyword evidence="3" id="KW-0597">Phosphoprotein</keyword>
<dbReference type="EMBL" id="UINC01001750">
    <property type="protein sequence ID" value="SUZ88034.1"/>
    <property type="molecule type" value="Genomic_DNA"/>
</dbReference>
<feature type="domain" description="Alpha-D-phosphohexomutase alpha/beta/alpha" evidence="10">
    <location>
        <begin position="258"/>
        <end position="363"/>
    </location>
</feature>
<evidence type="ECO:0000256" key="6">
    <source>
        <dbReference type="ARBA" id="ARBA00023235"/>
    </source>
</evidence>
<evidence type="ECO:0000259" key="7">
    <source>
        <dbReference type="Pfam" id="PF00408"/>
    </source>
</evidence>
<protein>
    <recommendedName>
        <fullName evidence="12">Phosphoglucosamine mutase</fullName>
    </recommendedName>
</protein>
<dbReference type="InterPro" id="IPR024086">
    <property type="entry name" value="GlmM_arc-type"/>
</dbReference>
<comment type="similarity">
    <text evidence="2">Belongs to the phosphohexose mutase family.</text>
</comment>
<evidence type="ECO:0000256" key="3">
    <source>
        <dbReference type="ARBA" id="ARBA00022553"/>
    </source>
</evidence>
<evidence type="ECO:0000256" key="2">
    <source>
        <dbReference type="ARBA" id="ARBA00010231"/>
    </source>
</evidence>
<dbReference type="PRINTS" id="PR00509">
    <property type="entry name" value="PGMPMM"/>
</dbReference>
<evidence type="ECO:0000259" key="9">
    <source>
        <dbReference type="Pfam" id="PF02879"/>
    </source>
</evidence>
<dbReference type="InterPro" id="IPR005843">
    <property type="entry name" value="A-D-PHexomutase_C"/>
</dbReference>
<proteinExistence type="inferred from homology"/>
<dbReference type="PROSITE" id="PS00710">
    <property type="entry name" value="PGM_PMM"/>
    <property type="match status" value="1"/>
</dbReference>
<dbReference type="Gene3D" id="3.40.120.10">
    <property type="entry name" value="Alpha-D-Glucose-1,6-Bisphosphate, subunit A, domain 3"/>
    <property type="match status" value="3"/>
</dbReference>
<dbReference type="PANTHER" id="PTHR43771:SF1">
    <property type="entry name" value="PHOSPHOMANNOMUTASE"/>
    <property type="match status" value="1"/>
</dbReference>
<organism evidence="11">
    <name type="scientific">marine metagenome</name>
    <dbReference type="NCBI Taxonomy" id="408172"/>
    <lineage>
        <taxon>unclassified sequences</taxon>
        <taxon>metagenomes</taxon>
        <taxon>ecological metagenomes</taxon>
    </lineage>
</organism>
<dbReference type="SUPFAM" id="SSF53738">
    <property type="entry name" value="Phosphoglucomutase, first 3 domains"/>
    <property type="match status" value="3"/>
</dbReference>
<dbReference type="Pfam" id="PF00408">
    <property type="entry name" value="PGM_PMM_IV"/>
    <property type="match status" value="1"/>
</dbReference>
<evidence type="ECO:0000256" key="1">
    <source>
        <dbReference type="ARBA" id="ARBA00001946"/>
    </source>
</evidence>
<evidence type="ECO:0000313" key="11">
    <source>
        <dbReference type="EMBL" id="SUZ88034.1"/>
    </source>
</evidence>
<dbReference type="InterPro" id="IPR036900">
    <property type="entry name" value="A-D-PHexomutase_C_sf"/>
</dbReference>
<dbReference type="InterPro" id="IPR005841">
    <property type="entry name" value="Alpha-D-phosphohexomutase_SF"/>
</dbReference>
<dbReference type="GO" id="GO:0008966">
    <property type="term" value="F:phosphoglucosamine mutase activity"/>
    <property type="evidence" value="ECO:0007669"/>
    <property type="project" value="InterPro"/>
</dbReference>
<gene>
    <name evidence="11" type="ORF">METZ01_LOCUS40888</name>
</gene>
<dbReference type="SUPFAM" id="SSF55957">
    <property type="entry name" value="Phosphoglucomutase, C-terminal domain"/>
    <property type="match status" value="1"/>
</dbReference>
<reference evidence="11" key="1">
    <citation type="submission" date="2018-05" db="EMBL/GenBank/DDBJ databases">
        <authorList>
            <person name="Lanie J.A."/>
            <person name="Ng W.-L."/>
            <person name="Kazmierczak K.M."/>
            <person name="Andrzejewski T.M."/>
            <person name="Davidsen T.M."/>
            <person name="Wayne K.J."/>
            <person name="Tettelin H."/>
            <person name="Glass J.I."/>
            <person name="Rusch D."/>
            <person name="Podicherti R."/>
            <person name="Tsui H.-C.T."/>
            <person name="Winkler M.E."/>
        </authorList>
    </citation>
    <scope>NUCLEOTIDE SEQUENCE</scope>
</reference>
<keyword evidence="6" id="KW-0413">Isomerase</keyword>
<keyword evidence="4" id="KW-0479">Metal-binding</keyword>
<dbReference type="InterPro" id="IPR005845">
    <property type="entry name" value="A-D-PHexomutase_a/b/a-II"/>
</dbReference>
<dbReference type="InterPro" id="IPR016055">
    <property type="entry name" value="A-D-PHexomutase_a/b/a-I/II/III"/>
</dbReference>
<name>A0A381R9Y6_9ZZZZ</name>